<dbReference type="InterPro" id="IPR009057">
    <property type="entry name" value="Homeodomain-like_sf"/>
</dbReference>
<name>A0A7X6N2I9_9LACO</name>
<evidence type="ECO:0000313" key="5">
    <source>
        <dbReference type="Proteomes" id="UP000549765"/>
    </source>
</evidence>
<keyword evidence="5" id="KW-1185">Reference proteome</keyword>
<evidence type="ECO:0000256" key="1">
    <source>
        <dbReference type="ARBA" id="ARBA00023125"/>
    </source>
</evidence>
<dbReference type="InterPro" id="IPR001647">
    <property type="entry name" value="HTH_TetR"/>
</dbReference>
<proteinExistence type="predicted"/>
<organism evidence="4 5">
    <name type="scientific">Periweissella fabalis</name>
    <dbReference type="NCBI Taxonomy" id="1070421"/>
    <lineage>
        <taxon>Bacteria</taxon>
        <taxon>Bacillati</taxon>
        <taxon>Bacillota</taxon>
        <taxon>Bacilli</taxon>
        <taxon>Lactobacillales</taxon>
        <taxon>Lactobacillaceae</taxon>
        <taxon>Periweissella</taxon>
    </lineage>
</organism>
<evidence type="ECO:0000259" key="3">
    <source>
        <dbReference type="PROSITE" id="PS50977"/>
    </source>
</evidence>
<dbReference type="Pfam" id="PF00440">
    <property type="entry name" value="TetR_N"/>
    <property type="match status" value="1"/>
</dbReference>
<dbReference type="RefSeq" id="WP_168721724.1">
    <property type="nucleotide sequence ID" value="NZ_JAAXPN010000002.1"/>
</dbReference>
<reference evidence="4 5" key="1">
    <citation type="submission" date="2020-04" db="EMBL/GenBank/DDBJ databases">
        <title>MicrobeNet Type strains.</title>
        <authorList>
            <person name="Nicholson A.C."/>
        </authorList>
    </citation>
    <scope>NUCLEOTIDE SEQUENCE [LARGE SCALE GENOMIC DNA]</scope>
    <source>
        <strain evidence="4 5">CCUG 61472</strain>
    </source>
</reference>
<protein>
    <submittedName>
        <fullName evidence="4">TetR/AcrR family transcriptional regulator</fullName>
    </submittedName>
</protein>
<dbReference type="AlphaFoldDB" id="A0A7X6N2I9"/>
<feature type="DNA-binding region" description="H-T-H motif" evidence="2">
    <location>
        <begin position="28"/>
        <end position="47"/>
    </location>
</feature>
<dbReference type="PROSITE" id="PS50977">
    <property type="entry name" value="HTH_TETR_2"/>
    <property type="match status" value="1"/>
</dbReference>
<evidence type="ECO:0000256" key="2">
    <source>
        <dbReference type="PROSITE-ProRule" id="PRU00335"/>
    </source>
</evidence>
<feature type="domain" description="HTH tetR-type" evidence="3">
    <location>
        <begin position="5"/>
        <end position="65"/>
    </location>
</feature>
<dbReference type="EMBL" id="JAAXPN010000002">
    <property type="protein sequence ID" value="NKZ23925.1"/>
    <property type="molecule type" value="Genomic_DNA"/>
</dbReference>
<dbReference type="Gene3D" id="1.10.357.10">
    <property type="entry name" value="Tetracycline Repressor, domain 2"/>
    <property type="match status" value="1"/>
</dbReference>
<dbReference type="Proteomes" id="UP000549765">
    <property type="component" value="Unassembled WGS sequence"/>
</dbReference>
<dbReference type="SUPFAM" id="SSF46689">
    <property type="entry name" value="Homeodomain-like"/>
    <property type="match status" value="1"/>
</dbReference>
<sequence length="167" mass="19622">MKKYEQTHQKIIQAAEYLLTNNVMTTVSVEKITSYVGINRSTFYRHFPTYQNLIVEIVERKLQAINAVPNNPMDELEHIVSVIEDNYKLFQHIIMHVDNFKYLFQNLLVERIRYIGLAKFKNINLNNSAETELLYCAVVAMFSTWLENSNSITKQDVITFAQKYYLA</sequence>
<accession>A0A7X6N2I9</accession>
<evidence type="ECO:0000313" key="4">
    <source>
        <dbReference type="EMBL" id="NKZ23925.1"/>
    </source>
</evidence>
<keyword evidence="1 2" id="KW-0238">DNA-binding</keyword>
<gene>
    <name evidence="4" type="ORF">HF964_03755</name>
</gene>
<comment type="caution">
    <text evidence="4">The sequence shown here is derived from an EMBL/GenBank/DDBJ whole genome shotgun (WGS) entry which is preliminary data.</text>
</comment>
<dbReference type="GO" id="GO:0003677">
    <property type="term" value="F:DNA binding"/>
    <property type="evidence" value="ECO:0007669"/>
    <property type="project" value="UniProtKB-UniRule"/>
</dbReference>